<dbReference type="Gene3D" id="3.90.25.10">
    <property type="entry name" value="UDP-galactose 4-epimerase, domain 1"/>
    <property type="match status" value="1"/>
</dbReference>
<evidence type="ECO:0000313" key="6">
    <source>
        <dbReference type="Proteomes" id="UP001433268"/>
    </source>
</evidence>
<keyword evidence="3" id="KW-0560">Oxidoreductase</keyword>
<reference evidence="5 6" key="1">
    <citation type="submission" date="2023-01" db="EMBL/GenBank/DDBJ databases">
        <title>Analysis of 21 Apiospora genomes using comparative genomics revels a genus with tremendous synthesis potential of carbohydrate active enzymes and secondary metabolites.</title>
        <authorList>
            <person name="Sorensen T."/>
        </authorList>
    </citation>
    <scope>NUCLEOTIDE SEQUENCE [LARGE SCALE GENOMIC DNA]</scope>
    <source>
        <strain evidence="5 6">CBS 114990</strain>
    </source>
</reference>
<dbReference type="Proteomes" id="UP001433268">
    <property type="component" value="Unassembled WGS sequence"/>
</dbReference>
<gene>
    <name evidence="5" type="ORF">PG997_000933</name>
</gene>
<evidence type="ECO:0000256" key="1">
    <source>
        <dbReference type="ARBA" id="ARBA00005725"/>
    </source>
</evidence>
<organism evidence="5 6">
    <name type="scientific">Apiospora hydei</name>
    <dbReference type="NCBI Taxonomy" id="1337664"/>
    <lineage>
        <taxon>Eukaryota</taxon>
        <taxon>Fungi</taxon>
        <taxon>Dikarya</taxon>
        <taxon>Ascomycota</taxon>
        <taxon>Pezizomycotina</taxon>
        <taxon>Sordariomycetes</taxon>
        <taxon>Xylariomycetidae</taxon>
        <taxon>Amphisphaeriales</taxon>
        <taxon>Apiosporaceae</taxon>
        <taxon>Apiospora</taxon>
    </lineage>
</organism>
<sequence>MTVIAVAGGNGKLGLAVVEALVATGEHQVIILTRDASNMESKAGVQLIAVNYDNVRELTSVLEVNGIETVICTINPISSFEPELNLIQAAERSSCTKRFIPSAWGNKLTNEACSYFYLAPGKLSVLTALDATSLEWTAVHTGVFMDHWLMPKIKSYMPPMTFAIDIPHRAAAIPGSGNVPVVFTYTFDIARYVARLVGLPQWDRDSFVVGDKVTWNEFLGFAEEATGAKFTVVFDSMEKLKYGRVSELPGHKEMMHGSPLEDKLHVAWSGAGRLCEDGGFDFEASPLLHESFLETKPRKVRESLLEAWRY</sequence>
<evidence type="ECO:0000256" key="2">
    <source>
        <dbReference type="ARBA" id="ARBA00022857"/>
    </source>
</evidence>
<dbReference type="Gene3D" id="3.40.50.720">
    <property type="entry name" value="NAD(P)-binding Rossmann-like Domain"/>
    <property type="match status" value="1"/>
</dbReference>
<dbReference type="GeneID" id="92038308"/>
<dbReference type="PANTHER" id="PTHR47706:SF4">
    <property type="entry name" value="NMRA-LIKE DOMAIN-CONTAINING PROTEIN"/>
    <property type="match status" value="1"/>
</dbReference>
<evidence type="ECO:0000259" key="4">
    <source>
        <dbReference type="Pfam" id="PF05368"/>
    </source>
</evidence>
<feature type="domain" description="NmrA-like" evidence="4">
    <location>
        <begin position="3"/>
        <end position="201"/>
    </location>
</feature>
<dbReference type="InterPro" id="IPR051609">
    <property type="entry name" value="NmrA/Isoflavone_reductase-like"/>
</dbReference>
<dbReference type="EMBL" id="JAQQWN010000002">
    <property type="protein sequence ID" value="KAK8094248.1"/>
    <property type="molecule type" value="Genomic_DNA"/>
</dbReference>
<dbReference type="PANTHER" id="PTHR47706">
    <property type="entry name" value="NMRA-LIKE FAMILY PROTEIN"/>
    <property type="match status" value="1"/>
</dbReference>
<protein>
    <recommendedName>
        <fullName evidence="4">NmrA-like domain-containing protein</fullName>
    </recommendedName>
</protein>
<dbReference type="InterPro" id="IPR008030">
    <property type="entry name" value="NmrA-like"/>
</dbReference>
<name>A0ABR1XCC0_9PEZI</name>
<proteinExistence type="inferred from homology"/>
<evidence type="ECO:0000256" key="3">
    <source>
        <dbReference type="ARBA" id="ARBA00023002"/>
    </source>
</evidence>
<dbReference type="SUPFAM" id="SSF51735">
    <property type="entry name" value="NAD(P)-binding Rossmann-fold domains"/>
    <property type="match status" value="1"/>
</dbReference>
<keyword evidence="6" id="KW-1185">Reference proteome</keyword>
<accession>A0ABR1XCC0</accession>
<dbReference type="InterPro" id="IPR036291">
    <property type="entry name" value="NAD(P)-bd_dom_sf"/>
</dbReference>
<comment type="caution">
    <text evidence="5">The sequence shown here is derived from an EMBL/GenBank/DDBJ whole genome shotgun (WGS) entry which is preliminary data.</text>
</comment>
<dbReference type="Pfam" id="PF05368">
    <property type="entry name" value="NmrA"/>
    <property type="match status" value="1"/>
</dbReference>
<dbReference type="RefSeq" id="XP_066675021.1">
    <property type="nucleotide sequence ID" value="XM_066805248.1"/>
</dbReference>
<evidence type="ECO:0000313" key="5">
    <source>
        <dbReference type="EMBL" id="KAK8094248.1"/>
    </source>
</evidence>
<comment type="similarity">
    <text evidence="1">Belongs to the NmrA-type oxidoreductase family. Isoflavone reductase subfamily.</text>
</comment>
<keyword evidence="2" id="KW-0521">NADP</keyword>